<evidence type="ECO:0000256" key="3">
    <source>
        <dbReference type="ARBA" id="ARBA00015262"/>
    </source>
</evidence>
<dbReference type="InterPro" id="IPR008284">
    <property type="entry name" value="MoCF_biosynth_CS"/>
</dbReference>
<gene>
    <name evidence="6" type="ORF">SAMN05216409_107203</name>
</gene>
<dbReference type="InterPro" id="IPR001453">
    <property type="entry name" value="MoaB/Mog_dom"/>
</dbReference>
<reference evidence="6 7" key="1">
    <citation type="submission" date="2016-10" db="EMBL/GenBank/DDBJ databases">
        <authorList>
            <person name="Varghese N."/>
            <person name="Submissions S."/>
        </authorList>
    </citation>
    <scope>NUCLEOTIDE SEQUENCE [LARGE SCALE GENOMIC DNA]</scope>
    <source>
        <strain evidence="6 7">LMG 21974</strain>
    </source>
</reference>
<accession>A0A9X8MDD7</accession>
<dbReference type="GO" id="GO:0006777">
    <property type="term" value="P:Mo-molybdopterin cofactor biosynthetic process"/>
    <property type="evidence" value="ECO:0007669"/>
    <property type="project" value="UniProtKB-KW"/>
</dbReference>
<organism evidence="6 7">
    <name type="scientific">Pseudomonas lutea</name>
    <dbReference type="NCBI Taxonomy" id="243924"/>
    <lineage>
        <taxon>Bacteria</taxon>
        <taxon>Pseudomonadati</taxon>
        <taxon>Pseudomonadota</taxon>
        <taxon>Gammaproteobacteria</taxon>
        <taxon>Pseudomonadales</taxon>
        <taxon>Pseudomonadaceae</taxon>
        <taxon>Pseudomonas</taxon>
    </lineage>
</organism>
<dbReference type="AlphaFoldDB" id="A0A9X8MDD7"/>
<dbReference type="Proteomes" id="UP000183210">
    <property type="component" value="Unassembled WGS sequence"/>
</dbReference>
<name>A0A9X8MDD7_9PSED</name>
<evidence type="ECO:0000256" key="1">
    <source>
        <dbReference type="ARBA" id="ARBA00005046"/>
    </source>
</evidence>
<evidence type="ECO:0000259" key="5">
    <source>
        <dbReference type="Pfam" id="PF00994"/>
    </source>
</evidence>
<evidence type="ECO:0000256" key="2">
    <source>
        <dbReference type="ARBA" id="ARBA00006112"/>
    </source>
</evidence>
<dbReference type="GO" id="GO:0005829">
    <property type="term" value="C:cytosol"/>
    <property type="evidence" value="ECO:0007669"/>
    <property type="project" value="TreeGrafter"/>
</dbReference>
<comment type="similarity">
    <text evidence="2">Belongs to the MoaB/Mog family.</text>
</comment>
<comment type="pathway">
    <text evidence="1">Cofactor biosynthesis; molybdopterin biosynthesis.</text>
</comment>
<keyword evidence="4" id="KW-0501">Molybdenum cofactor biosynthesis</keyword>
<protein>
    <recommendedName>
        <fullName evidence="3">Molybdenum cofactor biosynthesis protein B</fullName>
    </recommendedName>
</protein>
<dbReference type="PROSITE" id="PS01078">
    <property type="entry name" value="MOCF_BIOSYNTHESIS_1"/>
    <property type="match status" value="1"/>
</dbReference>
<evidence type="ECO:0000256" key="4">
    <source>
        <dbReference type="ARBA" id="ARBA00023150"/>
    </source>
</evidence>
<evidence type="ECO:0000313" key="6">
    <source>
        <dbReference type="EMBL" id="SEQ65851.1"/>
    </source>
</evidence>
<sequence length="119" mass="12760">MNRALVKDDIWQIRARVSHWIADADVQVILLTGGTGFTERDNTPQAVSPLLDKTVEGFGELFRQVSFDEIGTSTLQSRALAGFSNGTLICCLPGRPMPAVPDGRSCSGLSWTAVPSPAT</sequence>
<dbReference type="SUPFAM" id="SSF53218">
    <property type="entry name" value="Molybdenum cofactor biosynthesis proteins"/>
    <property type="match status" value="1"/>
</dbReference>
<dbReference type="Gene3D" id="3.40.980.10">
    <property type="entry name" value="MoaB/Mog-like domain"/>
    <property type="match status" value="1"/>
</dbReference>
<dbReference type="Pfam" id="PF00994">
    <property type="entry name" value="MoCF_biosynth"/>
    <property type="match status" value="1"/>
</dbReference>
<dbReference type="InterPro" id="IPR012245">
    <property type="entry name" value="MoaB"/>
</dbReference>
<feature type="domain" description="MoaB/Mog" evidence="5">
    <location>
        <begin position="3"/>
        <end position="97"/>
    </location>
</feature>
<proteinExistence type="inferred from homology"/>
<dbReference type="PANTHER" id="PTHR43232:SF2">
    <property type="entry name" value="MOLYBDENUM COFACTOR BIOSYNTHESIS PROTEIN B"/>
    <property type="match status" value="1"/>
</dbReference>
<dbReference type="InterPro" id="IPR036425">
    <property type="entry name" value="MoaB/Mog-like_dom_sf"/>
</dbReference>
<dbReference type="PANTHER" id="PTHR43232">
    <property type="entry name" value="MOLYBDENUM COFACTOR BIOSYNTHESIS PROTEIN B"/>
    <property type="match status" value="1"/>
</dbReference>
<comment type="caution">
    <text evidence="6">The sequence shown here is derived from an EMBL/GenBank/DDBJ whole genome shotgun (WGS) entry which is preliminary data.</text>
</comment>
<dbReference type="EMBL" id="FOEV01000007">
    <property type="protein sequence ID" value="SEQ65851.1"/>
    <property type="molecule type" value="Genomic_DNA"/>
</dbReference>
<evidence type="ECO:0000313" key="7">
    <source>
        <dbReference type="Proteomes" id="UP000183210"/>
    </source>
</evidence>